<comment type="caution">
    <text evidence="1">The sequence shown here is derived from an EMBL/GenBank/DDBJ whole genome shotgun (WGS) entry which is preliminary data.</text>
</comment>
<gene>
    <name evidence="1" type="ORF">LAD12857_34340</name>
</gene>
<reference evidence="1 2" key="1">
    <citation type="journal article" date="2024" name="Int. J. Syst. Evol. Microbiol.">
        <title>Lacrimispora brassicae sp. nov. isolated from fermented cabbage, and proposal of Clostridium indicum Gundawar et al. 2019 and Clostridium methoxybenzovorans Mechichi et al. 1999 as heterotypic synonyms of Lacrimispora amygdalina (Parshina et al. 2003) Haas and Blanchard 2020 and Lacrimispora indolis (McClung and McCoy 1957) Haas and Blanchard 2020, respectively.</title>
        <authorList>
            <person name="Kobayashi H."/>
            <person name="Tanizawa Y."/>
            <person name="Sakamoto M."/>
            <person name="Ohkuma M."/>
            <person name="Tohno M."/>
        </authorList>
    </citation>
    <scope>NUCLEOTIDE SEQUENCE [LARGE SCALE GENOMIC DNA]</scope>
    <source>
        <strain evidence="1 2">DSM 12857</strain>
    </source>
</reference>
<protein>
    <submittedName>
        <fullName evidence="1">Uncharacterized protein</fullName>
    </submittedName>
</protein>
<dbReference type="Proteomes" id="UP001419084">
    <property type="component" value="Unassembled WGS sequence"/>
</dbReference>
<sequence>MKKKLAEVVDGTEIKETIEVIRPENEFSGSSDKNADEPHSLSSRILYSCENNGAKDLCSTKNNATLRDLY</sequence>
<keyword evidence="2" id="KW-1185">Reference proteome</keyword>
<evidence type="ECO:0000313" key="1">
    <source>
        <dbReference type="EMBL" id="GLB31511.1"/>
    </source>
</evidence>
<dbReference type="EMBL" id="BRPJ01000073">
    <property type="protein sequence ID" value="GLB31511.1"/>
    <property type="molecule type" value="Genomic_DNA"/>
</dbReference>
<proteinExistence type="predicted"/>
<organism evidence="1 2">
    <name type="scientific">Lacrimispora amygdalina</name>
    <dbReference type="NCBI Taxonomy" id="253257"/>
    <lineage>
        <taxon>Bacteria</taxon>
        <taxon>Bacillati</taxon>
        <taxon>Bacillota</taxon>
        <taxon>Clostridia</taxon>
        <taxon>Lachnospirales</taxon>
        <taxon>Lachnospiraceae</taxon>
        <taxon>Lacrimispora</taxon>
    </lineage>
</organism>
<accession>A0ABQ5M976</accession>
<evidence type="ECO:0000313" key="2">
    <source>
        <dbReference type="Proteomes" id="UP001419084"/>
    </source>
</evidence>
<dbReference type="RefSeq" id="WP_346065799.1">
    <property type="nucleotide sequence ID" value="NZ_BRPJ01000073.1"/>
</dbReference>
<name>A0ABQ5M976_9FIRM</name>